<feature type="domain" description="Fibronectin type-III" evidence="2">
    <location>
        <begin position="108"/>
        <end position="202"/>
    </location>
</feature>
<dbReference type="InterPro" id="IPR013783">
    <property type="entry name" value="Ig-like_fold"/>
</dbReference>
<dbReference type="InterPro" id="IPR036116">
    <property type="entry name" value="FN3_sf"/>
</dbReference>
<dbReference type="Pfam" id="PF00041">
    <property type="entry name" value="fn3"/>
    <property type="match status" value="1"/>
</dbReference>
<reference evidence="3" key="4">
    <citation type="submission" date="2025-08" db="UniProtKB">
        <authorList>
            <consortium name="Ensembl"/>
        </authorList>
    </citation>
    <scope>IDENTIFICATION</scope>
</reference>
<dbReference type="Proteomes" id="UP000314986">
    <property type="component" value="Unassembled WGS sequence"/>
</dbReference>
<dbReference type="InterPro" id="IPR036179">
    <property type="entry name" value="Ig-like_dom_sf"/>
</dbReference>
<dbReference type="PRINTS" id="PR00014">
    <property type="entry name" value="FNTYPEIII"/>
</dbReference>
<dbReference type="GO" id="GO:0048738">
    <property type="term" value="P:cardiac muscle tissue development"/>
    <property type="evidence" value="ECO:0007669"/>
    <property type="project" value="TreeGrafter"/>
</dbReference>
<dbReference type="OMA" id="CRERITV"/>
<evidence type="ECO:0000256" key="1">
    <source>
        <dbReference type="ARBA" id="ARBA00023319"/>
    </source>
</evidence>
<dbReference type="GO" id="GO:0031430">
    <property type="term" value="C:M band"/>
    <property type="evidence" value="ECO:0007669"/>
    <property type="project" value="TreeGrafter"/>
</dbReference>
<dbReference type="STRING" id="7868.ENSCMIP00000032404"/>
<name>A0A4W3IPS2_CALMI</name>
<dbReference type="Gene3D" id="2.60.40.10">
    <property type="entry name" value="Immunoglobulins"/>
    <property type="match status" value="2"/>
</dbReference>
<dbReference type="Pfam" id="PF07679">
    <property type="entry name" value="I-set"/>
    <property type="match status" value="1"/>
</dbReference>
<reference evidence="4" key="2">
    <citation type="journal article" date="2007" name="PLoS Biol.">
        <title>Survey sequencing and comparative analysis of the elephant shark (Callorhinchus milii) genome.</title>
        <authorList>
            <person name="Venkatesh B."/>
            <person name="Kirkness E.F."/>
            <person name="Loh Y.H."/>
            <person name="Halpern A.L."/>
            <person name="Lee A.P."/>
            <person name="Johnson J."/>
            <person name="Dandona N."/>
            <person name="Viswanathan L.D."/>
            <person name="Tay A."/>
            <person name="Venter J.C."/>
            <person name="Strausberg R.L."/>
            <person name="Brenner S."/>
        </authorList>
    </citation>
    <scope>NUCLEOTIDE SEQUENCE [LARGE SCALE GENOMIC DNA]</scope>
</reference>
<dbReference type="InterPro" id="IPR003961">
    <property type="entry name" value="FN3_dom"/>
</dbReference>
<dbReference type="InParanoid" id="A0A4W3IPS2"/>
<proteinExistence type="predicted"/>
<dbReference type="SUPFAM" id="SSF48726">
    <property type="entry name" value="Immunoglobulin"/>
    <property type="match status" value="1"/>
</dbReference>
<dbReference type="FunFam" id="2.60.40.10:FF:000002">
    <property type="entry name" value="Titin a"/>
    <property type="match status" value="1"/>
</dbReference>
<dbReference type="FunFam" id="2.60.40.10:FF:000003">
    <property type="entry name" value="Titin isoform E"/>
    <property type="match status" value="1"/>
</dbReference>
<protein>
    <recommendedName>
        <fullName evidence="2">Fibronectin type-III domain-containing protein</fullName>
    </recommendedName>
</protein>
<dbReference type="GO" id="GO:0045214">
    <property type="term" value="P:sarcomere organization"/>
    <property type="evidence" value="ECO:0007669"/>
    <property type="project" value="TreeGrafter"/>
</dbReference>
<reference evidence="3" key="5">
    <citation type="submission" date="2025-09" db="UniProtKB">
        <authorList>
            <consortium name="Ensembl"/>
        </authorList>
    </citation>
    <scope>IDENTIFICATION</scope>
</reference>
<dbReference type="InterPro" id="IPR013098">
    <property type="entry name" value="Ig_I-set"/>
</dbReference>
<accession>A0A4W3IPS2</accession>
<dbReference type="GO" id="GO:0008307">
    <property type="term" value="F:structural constituent of muscle"/>
    <property type="evidence" value="ECO:0007669"/>
    <property type="project" value="TreeGrafter"/>
</dbReference>
<evidence type="ECO:0000259" key="2">
    <source>
        <dbReference type="PROSITE" id="PS50853"/>
    </source>
</evidence>
<dbReference type="AlphaFoldDB" id="A0A4W3IPS2"/>
<evidence type="ECO:0000313" key="4">
    <source>
        <dbReference type="Proteomes" id="UP000314986"/>
    </source>
</evidence>
<keyword evidence="4" id="KW-1185">Reference proteome</keyword>
<sequence>TRTESCCFPVPPTIELDFRDKFVVRVGECFSLNGRYAGKPAPKVSWLKDETKITDTDRLKIQTTPKTLCLGILKGIRADSGKYCVVVENSTGTRKGVCEVTVVDRPQPPVGPVVFHEVHRDHMVISWNPPLDDGGSVITNYVVEKRDTNRDLWMPVTSAVTKTTCKVPKLIEGREYIIRISAENMYGISDPLESEEIKAKDRFSKC</sequence>
<reference evidence="4" key="1">
    <citation type="journal article" date="2006" name="Science">
        <title>Ancient noncoding elements conserved in the human genome.</title>
        <authorList>
            <person name="Venkatesh B."/>
            <person name="Kirkness E.F."/>
            <person name="Loh Y.H."/>
            <person name="Halpern A.L."/>
            <person name="Lee A.P."/>
            <person name="Johnson J."/>
            <person name="Dandona N."/>
            <person name="Viswanathan L.D."/>
            <person name="Tay A."/>
            <person name="Venter J.C."/>
            <person name="Strausberg R.L."/>
            <person name="Brenner S."/>
        </authorList>
    </citation>
    <scope>NUCLEOTIDE SEQUENCE [LARGE SCALE GENOMIC DNA]</scope>
</reference>
<dbReference type="PANTHER" id="PTHR14340:SF13">
    <property type="entry name" value="TITIN"/>
    <property type="match status" value="1"/>
</dbReference>
<dbReference type="PROSITE" id="PS50853">
    <property type="entry name" value="FN3"/>
    <property type="match status" value="1"/>
</dbReference>
<reference evidence="4" key="3">
    <citation type="journal article" date="2014" name="Nature">
        <title>Elephant shark genome provides unique insights into gnathostome evolution.</title>
        <authorList>
            <consortium name="International Elephant Shark Genome Sequencing Consortium"/>
            <person name="Venkatesh B."/>
            <person name="Lee A.P."/>
            <person name="Ravi V."/>
            <person name="Maurya A.K."/>
            <person name="Lian M.M."/>
            <person name="Swann J.B."/>
            <person name="Ohta Y."/>
            <person name="Flajnik M.F."/>
            <person name="Sutoh Y."/>
            <person name="Kasahara M."/>
            <person name="Hoon S."/>
            <person name="Gangu V."/>
            <person name="Roy S.W."/>
            <person name="Irimia M."/>
            <person name="Korzh V."/>
            <person name="Kondrychyn I."/>
            <person name="Lim Z.W."/>
            <person name="Tay B.H."/>
            <person name="Tohari S."/>
            <person name="Kong K.W."/>
            <person name="Ho S."/>
            <person name="Lorente-Galdos B."/>
            <person name="Quilez J."/>
            <person name="Marques-Bonet T."/>
            <person name="Raney B.J."/>
            <person name="Ingham P.W."/>
            <person name="Tay A."/>
            <person name="Hillier L.W."/>
            <person name="Minx P."/>
            <person name="Boehm T."/>
            <person name="Wilson R.K."/>
            <person name="Brenner S."/>
            <person name="Warren W.C."/>
        </authorList>
    </citation>
    <scope>NUCLEOTIDE SEQUENCE [LARGE SCALE GENOMIC DNA]</scope>
</reference>
<dbReference type="Ensembl" id="ENSCMIT00000032896.1">
    <property type="protein sequence ID" value="ENSCMIP00000032404.1"/>
    <property type="gene ID" value="ENSCMIG00000013848.1"/>
</dbReference>
<dbReference type="CDD" id="cd00063">
    <property type="entry name" value="FN3"/>
    <property type="match status" value="1"/>
</dbReference>
<dbReference type="SUPFAM" id="SSF49265">
    <property type="entry name" value="Fibronectin type III"/>
    <property type="match status" value="1"/>
</dbReference>
<evidence type="ECO:0000313" key="3">
    <source>
        <dbReference type="Ensembl" id="ENSCMIP00000032404.1"/>
    </source>
</evidence>
<dbReference type="GeneTree" id="ENSGT01110000267173"/>
<dbReference type="PANTHER" id="PTHR14340">
    <property type="entry name" value="MICROFIBRIL-ASSOCIATED GLYCOPROTEIN 3"/>
    <property type="match status" value="1"/>
</dbReference>
<organism evidence="3 4">
    <name type="scientific">Callorhinchus milii</name>
    <name type="common">Ghost shark</name>
    <dbReference type="NCBI Taxonomy" id="7868"/>
    <lineage>
        <taxon>Eukaryota</taxon>
        <taxon>Metazoa</taxon>
        <taxon>Chordata</taxon>
        <taxon>Craniata</taxon>
        <taxon>Vertebrata</taxon>
        <taxon>Chondrichthyes</taxon>
        <taxon>Holocephali</taxon>
        <taxon>Chimaeriformes</taxon>
        <taxon>Callorhinchidae</taxon>
        <taxon>Callorhinchus</taxon>
    </lineage>
</organism>
<keyword evidence="1" id="KW-0393">Immunoglobulin domain</keyword>
<dbReference type="SMART" id="SM00060">
    <property type="entry name" value="FN3"/>
    <property type="match status" value="1"/>
</dbReference>